<evidence type="ECO:0000313" key="1">
    <source>
        <dbReference type="EMBL" id="CAJ1372935.1"/>
    </source>
</evidence>
<keyword evidence="2" id="KW-1185">Reference proteome</keyword>
<protein>
    <submittedName>
        <fullName evidence="1">Uncharacterized protein</fullName>
    </submittedName>
</protein>
<proteinExistence type="predicted"/>
<comment type="caution">
    <text evidence="1">The sequence shown here is derived from an EMBL/GenBank/DDBJ whole genome shotgun (WGS) entry which is preliminary data.</text>
</comment>
<evidence type="ECO:0000313" key="2">
    <source>
        <dbReference type="Proteomes" id="UP001178507"/>
    </source>
</evidence>
<sequence>MHPDDERGPLKTIFKMLVALGLRKGYKEAYICQALKAEHHNYAYDMESGLGFIKDTCGDCGGSDEICLKPRVFDIKSTPPPKGWKDRMKGAARNIGRKLMGLDRNVCLGVGYNWSFGRIAPGMIDMVKSMPWGDKRKAAVVKFAV</sequence>
<accession>A0AA36HPH3</accession>
<organism evidence="1 2">
    <name type="scientific">Effrenium voratum</name>
    <dbReference type="NCBI Taxonomy" id="2562239"/>
    <lineage>
        <taxon>Eukaryota</taxon>
        <taxon>Sar</taxon>
        <taxon>Alveolata</taxon>
        <taxon>Dinophyceae</taxon>
        <taxon>Suessiales</taxon>
        <taxon>Symbiodiniaceae</taxon>
        <taxon>Effrenium</taxon>
    </lineage>
</organism>
<dbReference type="Proteomes" id="UP001178507">
    <property type="component" value="Unassembled WGS sequence"/>
</dbReference>
<dbReference type="AlphaFoldDB" id="A0AA36HPH3"/>
<reference evidence="1" key="1">
    <citation type="submission" date="2023-08" db="EMBL/GenBank/DDBJ databases">
        <authorList>
            <person name="Chen Y."/>
            <person name="Shah S."/>
            <person name="Dougan E. K."/>
            <person name="Thang M."/>
            <person name="Chan C."/>
        </authorList>
    </citation>
    <scope>NUCLEOTIDE SEQUENCE</scope>
</reference>
<dbReference type="EMBL" id="CAUJNA010000165">
    <property type="protein sequence ID" value="CAJ1372935.1"/>
    <property type="molecule type" value="Genomic_DNA"/>
</dbReference>
<name>A0AA36HPH3_9DINO</name>
<gene>
    <name evidence="1" type="ORF">EVOR1521_LOCUS2905</name>
</gene>